<organism evidence="2 3">
    <name type="scientific">Halobacillus naozhouensis</name>
    <dbReference type="NCBI Taxonomy" id="554880"/>
    <lineage>
        <taxon>Bacteria</taxon>
        <taxon>Bacillati</taxon>
        <taxon>Bacillota</taxon>
        <taxon>Bacilli</taxon>
        <taxon>Bacillales</taxon>
        <taxon>Bacillaceae</taxon>
        <taxon>Halobacillus</taxon>
    </lineage>
</organism>
<evidence type="ECO:0000259" key="1">
    <source>
        <dbReference type="Pfam" id="PF01408"/>
    </source>
</evidence>
<protein>
    <submittedName>
        <fullName evidence="2">Gfo/Idh/MocA family oxidoreductase</fullName>
    </submittedName>
</protein>
<feature type="domain" description="Gfo/Idh/MocA-like oxidoreductase N-terminal" evidence="1">
    <location>
        <begin position="7"/>
        <end position="126"/>
    </location>
</feature>
<dbReference type="Gene3D" id="3.40.50.720">
    <property type="entry name" value="NAD(P)-binding Rossmann-like Domain"/>
    <property type="match status" value="1"/>
</dbReference>
<dbReference type="PANTHER" id="PTHR43249">
    <property type="entry name" value="UDP-N-ACETYL-2-AMINO-2-DEOXY-D-GLUCURONATE OXIDASE"/>
    <property type="match status" value="1"/>
</dbReference>
<accession>A0ABY8IW27</accession>
<evidence type="ECO:0000313" key="2">
    <source>
        <dbReference type="EMBL" id="WFT74017.1"/>
    </source>
</evidence>
<keyword evidence="3" id="KW-1185">Reference proteome</keyword>
<gene>
    <name evidence="2" type="ORF">P9989_16825</name>
</gene>
<dbReference type="RefSeq" id="WP_283076021.1">
    <property type="nucleotide sequence ID" value="NZ_CP121671.1"/>
</dbReference>
<evidence type="ECO:0000313" key="3">
    <source>
        <dbReference type="Proteomes" id="UP001221597"/>
    </source>
</evidence>
<dbReference type="InterPro" id="IPR052515">
    <property type="entry name" value="Gfo/Idh/MocA_Oxidoreductase"/>
</dbReference>
<name>A0ABY8IW27_9BACI</name>
<proteinExistence type="predicted"/>
<dbReference type="Proteomes" id="UP001221597">
    <property type="component" value="Chromosome"/>
</dbReference>
<reference evidence="2 3" key="1">
    <citation type="submission" date="2023-04" db="EMBL/GenBank/DDBJ databases">
        <title>Genome sequence of Halobacillus naozhouensis KACC 21980.</title>
        <authorList>
            <person name="Kim S."/>
            <person name="Heo J."/>
            <person name="Kwon S.-W."/>
        </authorList>
    </citation>
    <scope>NUCLEOTIDE SEQUENCE [LARGE SCALE GENOMIC DNA]</scope>
    <source>
        <strain evidence="2 3">KCTC 13234</strain>
    </source>
</reference>
<sequence length="396" mass="44939">MKEKCGIVLVGIAGYGEIYLKALYEQNRLSWVEGVVDINPERSAFFDQIKKQKIPIYSTLESFYQNHTADLAIISTPIHLHAPQAITAMENGSHVLCEKPMTGSWEEAEHMRHVRNRTGRFVAIGFNWSFSQSVQEWKQDIQKGLFGAPIRGKTIVLWPRNQHYYNRSHWAGKLQGPNGEAIFDSIANNAASHFLHNLLYVLGDSKEHSAKLRSMNIELYRANPIETFDTCALRAKTDQSVELSYIASHAINQESGPQFEMEFEKATIRYEDGDTMKARWGDGSVKDYGDPETEHIRKLEVCIQAVLKGHQEICCGIEASYSQLLAIKGMHEAVPEVPAFPPKLVKKDPETMTTYVPGLAEALLNCYKEWELPSERGYPWAQTGKHVVISNRDYTY</sequence>
<dbReference type="InterPro" id="IPR000683">
    <property type="entry name" value="Gfo/Idh/MocA-like_OxRdtase_N"/>
</dbReference>
<dbReference type="SUPFAM" id="SSF55347">
    <property type="entry name" value="Glyceraldehyde-3-phosphate dehydrogenase-like, C-terminal domain"/>
    <property type="match status" value="1"/>
</dbReference>
<dbReference type="Gene3D" id="3.30.360.10">
    <property type="entry name" value="Dihydrodipicolinate Reductase, domain 2"/>
    <property type="match status" value="1"/>
</dbReference>
<dbReference type="InterPro" id="IPR036291">
    <property type="entry name" value="NAD(P)-bd_dom_sf"/>
</dbReference>
<dbReference type="EMBL" id="CP121671">
    <property type="protein sequence ID" value="WFT74017.1"/>
    <property type="molecule type" value="Genomic_DNA"/>
</dbReference>
<dbReference type="SUPFAM" id="SSF51735">
    <property type="entry name" value="NAD(P)-binding Rossmann-fold domains"/>
    <property type="match status" value="1"/>
</dbReference>
<dbReference type="Pfam" id="PF01408">
    <property type="entry name" value="GFO_IDH_MocA"/>
    <property type="match status" value="1"/>
</dbReference>
<dbReference type="PANTHER" id="PTHR43249:SF1">
    <property type="entry name" value="D-GLUCOSIDE 3-DEHYDROGENASE"/>
    <property type="match status" value="1"/>
</dbReference>